<accession>A0A5J4Z3E9</accession>
<evidence type="ECO:0000313" key="3">
    <source>
        <dbReference type="EMBL" id="KAA8497778.1"/>
    </source>
</evidence>
<gene>
    <name evidence="3" type="ORF">FVE85_5363</name>
</gene>
<dbReference type="OrthoDB" id="10257284at2759"/>
<reference evidence="4" key="1">
    <citation type="journal article" date="2019" name="Nat. Commun.">
        <title>Expansion of phycobilisome linker gene families in mesophilic red algae.</title>
        <authorList>
            <person name="Lee J."/>
            <person name="Kim D."/>
            <person name="Bhattacharya D."/>
            <person name="Yoon H.S."/>
        </authorList>
    </citation>
    <scope>NUCLEOTIDE SEQUENCE [LARGE SCALE GENOMIC DNA]</scope>
    <source>
        <strain evidence="4">CCMP 1328</strain>
    </source>
</reference>
<proteinExistence type="inferred from homology"/>
<dbReference type="InterPro" id="IPR050645">
    <property type="entry name" value="Histidine_acid_phosphatase"/>
</dbReference>
<organism evidence="3 4">
    <name type="scientific">Porphyridium purpureum</name>
    <name type="common">Red alga</name>
    <name type="synonym">Porphyridium cruentum</name>
    <dbReference type="NCBI Taxonomy" id="35688"/>
    <lineage>
        <taxon>Eukaryota</taxon>
        <taxon>Rhodophyta</taxon>
        <taxon>Bangiophyceae</taxon>
        <taxon>Porphyridiales</taxon>
        <taxon>Porphyridiaceae</taxon>
        <taxon>Porphyridium</taxon>
    </lineage>
</organism>
<protein>
    <submittedName>
        <fullName evidence="3">Lysophosphatidic acid phosphatase type 6</fullName>
    </submittedName>
</protein>
<sequence length="426" mass="48965">MKRRLGVICILASGTVYQDRVTCLEALPPREQLKVVQANVVFRHGARTPLQPMGSPHHHDFHVRWDECHEHKYHELFAPVKICGVDGHPPPNVWKSRSSRSIDTDVTSIVGNCKPGQLTVLGALQTYELGYTLRKEYVEKHALISARYDPQQVRVRSTFMTRAVQSAQGVLRGLFDDDSTGQCVAEVFVHQPEHETLIPHEKTCDKLRLLFKRAKQRFNQHPDEEEVRKMMANRMEHDLDVRHIKLRDSLVARMTHGIPLPEGWDHELSNKVARLAEWQLEELFVAETENQRETVRLAIGRQIREFLENMREKITAMSDAKSMYLYSAHDTTLVPILVALRVFDGKWPPFAAYVAIELLENQQNRGSFFVRVVYNGEEQLLEDFASFERRVCDVIPADFQKECTLDEALKMTEQLPADKASTGTSF</sequence>
<dbReference type="GO" id="GO:0016791">
    <property type="term" value="F:phosphatase activity"/>
    <property type="evidence" value="ECO:0007669"/>
    <property type="project" value="TreeGrafter"/>
</dbReference>
<dbReference type="PANTHER" id="PTHR11567:SF110">
    <property type="entry name" value="2-PHOSPHOXYLOSE PHOSPHATASE 1"/>
    <property type="match status" value="1"/>
</dbReference>
<dbReference type="InterPro" id="IPR033379">
    <property type="entry name" value="Acid_Pase_AS"/>
</dbReference>
<dbReference type="Gene3D" id="3.40.50.1240">
    <property type="entry name" value="Phosphoglycerate mutase-like"/>
    <property type="match status" value="1"/>
</dbReference>
<comment type="caution">
    <text evidence="3">The sequence shown here is derived from an EMBL/GenBank/DDBJ whole genome shotgun (WGS) entry which is preliminary data.</text>
</comment>
<dbReference type="OMA" id="SWPPFTS"/>
<dbReference type="InterPro" id="IPR000560">
    <property type="entry name" value="His_Pase_clade-2"/>
</dbReference>
<evidence type="ECO:0000256" key="2">
    <source>
        <dbReference type="ARBA" id="ARBA00022801"/>
    </source>
</evidence>
<dbReference type="InterPro" id="IPR029033">
    <property type="entry name" value="His_PPase_superfam"/>
</dbReference>
<evidence type="ECO:0000313" key="4">
    <source>
        <dbReference type="Proteomes" id="UP000324585"/>
    </source>
</evidence>
<dbReference type="PANTHER" id="PTHR11567">
    <property type="entry name" value="ACID PHOSPHATASE-RELATED"/>
    <property type="match status" value="1"/>
</dbReference>
<dbReference type="PROSITE" id="PS00778">
    <property type="entry name" value="HIS_ACID_PHOSPHAT_2"/>
    <property type="match status" value="1"/>
</dbReference>
<keyword evidence="2" id="KW-0378">Hydrolase</keyword>
<dbReference type="Proteomes" id="UP000324585">
    <property type="component" value="Unassembled WGS sequence"/>
</dbReference>
<dbReference type="EMBL" id="VRMN01000001">
    <property type="protein sequence ID" value="KAA8497778.1"/>
    <property type="molecule type" value="Genomic_DNA"/>
</dbReference>
<dbReference type="Pfam" id="PF00328">
    <property type="entry name" value="His_Phos_2"/>
    <property type="match status" value="1"/>
</dbReference>
<keyword evidence="4" id="KW-1185">Reference proteome</keyword>
<dbReference type="CDD" id="cd07061">
    <property type="entry name" value="HP_HAP_like"/>
    <property type="match status" value="1"/>
</dbReference>
<name>A0A5J4Z3E9_PORPP</name>
<dbReference type="SUPFAM" id="SSF53254">
    <property type="entry name" value="Phosphoglycerate mutase-like"/>
    <property type="match status" value="1"/>
</dbReference>
<dbReference type="AlphaFoldDB" id="A0A5J4Z3E9"/>
<evidence type="ECO:0000256" key="1">
    <source>
        <dbReference type="ARBA" id="ARBA00005375"/>
    </source>
</evidence>
<dbReference type="PROSITE" id="PS00616">
    <property type="entry name" value="HIS_ACID_PHOSPHAT_1"/>
    <property type="match status" value="1"/>
</dbReference>
<comment type="similarity">
    <text evidence="1">Belongs to the histidine acid phosphatase family.</text>
</comment>